<name>A0A7X3MXH0_9HYPH</name>
<dbReference type="Gene3D" id="3.30.420.10">
    <property type="entry name" value="Ribonuclease H-like superfamily/Ribonuclease H"/>
    <property type="match status" value="1"/>
</dbReference>
<dbReference type="GO" id="GO:0003676">
    <property type="term" value="F:nucleic acid binding"/>
    <property type="evidence" value="ECO:0007669"/>
    <property type="project" value="InterPro"/>
</dbReference>
<dbReference type="GO" id="GO:0015074">
    <property type="term" value="P:DNA integration"/>
    <property type="evidence" value="ECO:0007669"/>
    <property type="project" value="InterPro"/>
</dbReference>
<dbReference type="InterPro" id="IPR036397">
    <property type="entry name" value="RNaseH_sf"/>
</dbReference>
<keyword evidence="3" id="KW-1185">Reference proteome</keyword>
<sequence>MTRPRHPWTNDQVERMNRTIKDATVGCYYYDCHDQLRQHLADFVSAYNFARRLKTLKGLAPYEFICKTWLKDPKRFGFDTVHQTPGSSIPLS</sequence>
<dbReference type="InterPro" id="IPR001584">
    <property type="entry name" value="Integrase_cat-core"/>
</dbReference>
<evidence type="ECO:0000313" key="2">
    <source>
        <dbReference type="EMBL" id="MXQ14848.1"/>
    </source>
</evidence>
<dbReference type="SUPFAM" id="SSF53098">
    <property type="entry name" value="Ribonuclease H-like"/>
    <property type="match status" value="1"/>
</dbReference>
<organism evidence="2 3">
    <name type="scientific">Microvirga makkahensis</name>
    <dbReference type="NCBI Taxonomy" id="1128670"/>
    <lineage>
        <taxon>Bacteria</taxon>
        <taxon>Pseudomonadati</taxon>
        <taxon>Pseudomonadota</taxon>
        <taxon>Alphaproteobacteria</taxon>
        <taxon>Hyphomicrobiales</taxon>
        <taxon>Methylobacteriaceae</taxon>
        <taxon>Microvirga</taxon>
    </lineage>
</organism>
<evidence type="ECO:0000313" key="3">
    <source>
        <dbReference type="Proteomes" id="UP000436483"/>
    </source>
</evidence>
<dbReference type="PROSITE" id="PS50994">
    <property type="entry name" value="INTEGRASE"/>
    <property type="match status" value="1"/>
</dbReference>
<comment type="caution">
    <text evidence="2">The sequence shown here is derived from an EMBL/GenBank/DDBJ whole genome shotgun (WGS) entry which is preliminary data.</text>
</comment>
<feature type="domain" description="Integrase catalytic" evidence="1">
    <location>
        <begin position="1"/>
        <end position="69"/>
    </location>
</feature>
<reference evidence="2 3" key="2">
    <citation type="submission" date="2020-01" db="EMBL/GenBank/DDBJ databases">
        <title>Microvirga sp. nov., an arsenate reduction bacterium isolated from Tibet hotspring sediments.</title>
        <authorList>
            <person name="Xian W.-D."/>
            <person name="Li W.-J."/>
        </authorList>
    </citation>
    <scope>NUCLEOTIDE SEQUENCE [LARGE SCALE GENOMIC DNA]</scope>
    <source>
        <strain evidence="2 3">KCTC 23863</strain>
    </source>
</reference>
<dbReference type="Pfam" id="PF13683">
    <property type="entry name" value="rve_3"/>
    <property type="match status" value="1"/>
</dbReference>
<dbReference type="AlphaFoldDB" id="A0A7X3MXH0"/>
<dbReference type="EMBL" id="WURB01000052">
    <property type="protein sequence ID" value="MXQ14848.1"/>
    <property type="molecule type" value="Genomic_DNA"/>
</dbReference>
<dbReference type="Proteomes" id="UP000436483">
    <property type="component" value="Unassembled WGS sequence"/>
</dbReference>
<dbReference type="InterPro" id="IPR012337">
    <property type="entry name" value="RNaseH-like_sf"/>
</dbReference>
<accession>A0A7X3MXH0</accession>
<reference evidence="2 3" key="1">
    <citation type="submission" date="2019-12" db="EMBL/GenBank/DDBJ databases">
        <authorList>
            <person name="Yuan C.-G."/>
        </authorList>
    </citation>
    <scope>NUCLEOTIDE SEQUENCE [LARGE SCALE GENOMIC DNA]</scope>
    <source>
        <strain evidence="2 3">KCTC 23863</strain>
    </source>
</reference>
<gene>
    <name evidence="2" type="ORF">GR328_26075</name>
</gene>
<proteinExistence type="predicted"/>
<evidence type="ECO:0000259" key="1">
    <source>
        <dbReference type="PROSITE" id="PS50994"/>
    </source>
</evidence>
<dbReference type="OrthoDB" id="9803878at2"/>
<protein>
    <submittedName>
        <fullName evidence="2">Transposase</fullName>
    </submittedName>
</protein>